<gene>
    <name evidence="2" type="ORF">FOY91_06885</name>
</gene>
<keyword evidence="3" id="KW-1185">Reference proteome</keyword>
<protein>
    <submittedName>
        <fullName evidence="2">Uncharacterized protein</fullName>
    </submittedName>
</protein>
<name>A0A558R870_9SPHN</name>
<reference evidence="2 3" key="1">
    <citation type="submission" date="2019-07" db="EMBL/GenBank/DDBJ databases">
        <title>Sphingomonas solaris sp. nov., isolated from a solar panel from Boston, Massachusetts.</title>
        <authorList>
            <person name="Tanner K."/>
            <person name="Pascual J."/>
            <person name="Mancuso C."/>
            <person name="Pereto J."/>
            <person name="Khalil A."/>
            <person name="Vilanova C."/>
        </authorList>
    </citation>
    <scope>NUCLEOTIDE SEQUENCE [LARGE SCALE GENOMIC DNA]</scope>
    <source>
        <strain evidence="2 3">R4DWN</strain>
    </source>
</reference>
<dbReference type="EMBL" id="VNIM01000019">
    <property type="protein sequence ID" value="TVV75580.1"/>
    <property type="molecule type" value="Genomic_DNA"/>
</dbReference>
<keyword evidence="1" id="KW-0812">Transmembrane</keyword>
<proteinExistence type="predicted"/>
<evidence type="ECO:0000313" key="2">
    <source>
        <dbReference type="EMBL" id="TVV75580.1"/>
    </source>
</evidence>
<keyword evidence="1" id="KW-1133">Transmembrane helix</keyword>
<evidence type="ECO:0000256" key="1">
    <source>
        <dbReference type="SAM" id="Phobius"/>
    </source>
</evidence>
<comment type="caution">
    <text evidence="2">The sequence shown here is derived from an EMBL/GenBank/DDBJ whole genome shotgun (WGS) entry which is preliminary data.</text>
</comment>
<organism evidence="2 3">
    <name type="scientific">Alterirhizorhabdus solaris</name>
    <dbReference type="NCBI Taxonomy" id="2529389"/>
    <lineage>
        <taxon>Bacteria</taxon>
        <taxon>Pseudomonadati</taxon>
        <taxon>Pseudomonadota</taxon>
        <taxon>Alphaproteobacteria</taxon>
        <taxon>Sphingomonadales</taxon>
        <taxon>Rhizorhabdaceae</taxon>
        <taxon>Alterirhizorhabdus</taxon>
    </lineage>
</organism>
<dbReference type="AlphaFoldDB" id="A0A558R870"/>
<keyword evidence="1" id="KW-0472">Membrane</keyword>
<dbReference type="Proteomes" id="UP000318681">
    <property type="component" value="Unassembled WGS sequence"/>
</dbReference>
<accession>A0A558R870</accession>
<feature type="transmembrane region" description="Helical" evidence="1">
    <location>
        <begin position="12"/>
        <end position="32"/>
    </location>
</feature>
<dbReference type="RefSeq" id="WP_145149449.1">
    <property type="nucleotide sequence ID" value="NZ_VNIM01000019.1"/>
</dbReference>
<sequence>MNDTLQTALTILIYAVLLLGLIGLVAGTVLWVRFGRELGRERAQHVEEFRARRDAVEEPSKRHRGAGRFKL</sequence>
<evidence type="ECO:0000313" key="3">
    <source>
        <dbReference type="Proteomes" id="UP000318681"/>
    </source>
</evidence>